<dbReference type="eggNOG" id="COG5000">
    <property type="taxonomic scope" value="Bacteria"/>
</dbReference>
<dbReference type="InterPro" id="IPR029787">
    <property type="entry name" value="Nucleotide_cyclase"/>
</dbReference>
<dbReference type="Pfam" id="PF00990">
    <property type="entry name" value="GGDEF"/>
    <property type="match status" value="1"/>
</dbReference>
<evidence type="ECO:0000259" key="3">
    <source>
        <dbReference type="PROSITE" id="PS50112"/>
    </source>
</evidence>
<dbReference type="NCBIfam" id="TIGR00229">
    <property type="entry name" value="sensory_box"/>
    <property type="match status" value="1"/>
</dbReference>
<evidence type="ECO:0000313" key="9">
    <source>
        <dbReference type="Proteomes" id="UP000006732"/>
    </source>
</evidence>
<organism evidence="8 9">
    <name type="scientific">Pelobacter propionicus (strain DSM 2379 / NBRC 103807 / OttBd1)</name>
    <dbReference type="NCBI Taxonomy" id="338966"/>
    <lineage>
        <taxon>Bacteria</taxon>
        <taxon>Pseudomonadati</taxon>
        <taxon>Thermodesulfobacteriota</taxon>
        <taxon>Desulfuromonadia</taxon>
        <taxon>Desulfuromonadales</taxon>
        <taxon>Desulfuromonadaceae</taxon>
        <taxon>Pelobacter</taxon>
    </lineage>
</organism>
<dbReference type="AlphaFoldDB" id="A1ALY4"/>
<dbReference type="Gene3D" id="6.10.340.10">
    <property type="match status" value="1"/>
</dbReference>
<dbReference type="GO" id="GO:0007165">
    <property type="term" value="P:signal transduction"/>
    <property type="evidence" value="ECO:0007669"/>
    <property type="project" value="InterPro"/>
</dbReference>
<evidence type="ECO:0000259" key="6">
    <source>
        <dbReference type="PROSITE" id="PS50885"/>
    </source>
</evidence>
<dbReference type="HOGENOM" id="CLU_000445_70_46_7"/>
<sequence>MPESGRYPPLAPFMLSLKFDVIHEQVIKGEPIEMMPSRITGFISNLSVAKKLLLIYLLDLSAVIFITTILIHEKYLAIDFSRKEIAGNHYIAAARESVFALIESADARREEHRQPVAARQDELKRVTGALVEAEERYGRGLHTGQFQHELVHAIRTIITEDEINASGEPRALHAEAITAAMQLIARIGDQSNLILDPDLDSYYTMSLVLLRFPEMVSLLLDHGERTQESMASAGARNKHSRLGLLVMEGKLAAAQKAIDSDFNAAFRNDPSGRLKERLGQSHARLISSLQRIAAQPYGTKSVETATTRFRIRQAHRDALLSVHACWKESSQELDLLLNNRIDSYFRRMWLHLGTACLLLGLILLSVFYIARRIVAPIRELATVAGAVQMTNDYSLRAKKEGNDEIGELVSCFNSMLERLNNDRITQQELVAAARASDAQRALFESIPLPLTVTSLSGHSLRHANGPALELFMPDQTAAGLESWSPFDVIAGENQRETFLSLLVEEKNIDEYELLLRLPGAPCFWSQVSVRPVSYQGEQALLTLFTPINLRKHLEEGVRNEKAFSQAALDSLPGIFFMLGSDFRILSTNRNFDRFRETTSPGSPFSSIELHFPPDQREKIRSMVQGGFRRGAAEAEVSLQGSSSREIYLLTSRLFLLGGEDCLITVGIDISARRRAEATLELWGRVFECTSESIMITDAAQRIVSVNQAFCATTGYRAEEIIGQSSLALRSDVHDGIYFRQLWRGIRKRGSWQGEFWCRHKNGEVSPQWMVVNTVHDRQGTVTNYIALFTDISAQKSQEQRIQHIAHHDALTNLPNRLLCMERLILALQQAHRNGRHVAVIFIDLDHFKNINDSLGHHVGDCVLVTAANRLSMGVRDGDTVSRLGGDEFVIILADIEDSHQIEEIMKHRLLPLMRQPYDAGGYELHCSCSIGISIFPEDGLDKDTLLRNADTAMYRAKEVGRNNYHFYTEELNSRAMQRLSIETSLRKGIERNELLLHYQPKLDLHTGKPYGLEALLRWQHPDHGMISPMEFIPIAEETGLIIPIGKQVIRNACRQLSRWSSVGMSHICLSLNVSAVQFRDRRFVEDLVQLVREEGVSPHRIELELTETMLMEDAVRTIRVMETLKDEGFLFSIDDFGTGYSSLNYLHRFPIDCLKIDRSFIRGMLERPADLAIIKAIIGLGHTLDMQVIAEGVEKEDEYRALRAAGCDGIQGYFVARPLTPEQVPEWLLAREMGGQTA</sequence>
<dbReference type="InterPro" id="IPR000014">
    <property type="entry name" value="PAS"/>
</dbReference>
<dbReference type="FunFam" id="3.20.20.450:FF:000001">
    <property type="entry name" value="Cyclic di-GMP phosphodiesterase yahA"/>
    <property type="match status" value="1"/>
</dbReference>
<dbReference type="SUPFAM" id="SSF55073">
    <property type="entry name" value="Nucleotide cyclase"/>
    <property type="match status" value="1"/>
</dbReference>
<dbReference type="InterPro" id="IPR035965">
    <property type="entry name" value="PAS-like_dom_sf"/>
</dbReference>
<dbReference type="InterPro" id="IPR052155">
    <property type="entry name" value="Biofilm_reg_signaling"/>
</dbReference>
<proteinExistence type="predicted"/>
<feature type="transmembrane region" description="Helical" evidence="2">
    <location>
        <begin position="349"/>
        <end position="370"/>
    </location>
</feature>
<evidence type="ECO:0000259" key="4">
    <source>
        <dbReference type="PROSITE" id="PS50113"/>
    </source>
</evidence>
<dbReference type="InterPro" id="IPR003660">
    <property type="entry name" value="HAMP_dom"/>
</dbReference>
<dbReference type="SUPFAM" id="SSF55785">
    <property type="entry name" value="PYP-like sensor domain (PAS domain)"/>
    <property type="match status" value="2"/>
</dbReference>
<dbReference type="FunFam" id="3.30.70.270:FF:000001">
    <property type="entry name" value="Diguanylate cyclase domain protein"/>
    <property type="match status" value="1"/>
</dbReference>
<dbReference type="Pfam" id="PF00672">
    <property type="entry name" value="HAMP"/>
    <property type="match status" value="1"/>
</dbReference>
<dbReference type="SMART" id="SM00091">
    <property type="entry name" value="PAS"/>
    <property type="match status" value="2"/>
</dbReference>
<dbReference type="PROSITE" id="PS50112">
    <property type="entry name" value="PAS"/>
    <property type="match status" value="1"/>
</dbReference>
<dbReference type="InterPro" id="IPR035919">
    <property type="entry name" value="EAL_sf"/>
</dbReference>
<keyword evidence="2" id="KW-0472">Membrane</keyword>
<comment type="catalytic activity">
    <reaction evidence="1">
        <text>3',3'-c-di-GMP + H2O = 5'-phosphoguanylyl(3'-&gt;5')guanosine + H(+)</text>
        <dbReference type="Rhea" id="RHEA:24902"/>
        <dbReference type="ChEBI" id="CHEBI:15377"/>
        <dbReference type="ChEBI" id="CHEBI:15378"/>
        <dbReference type="ChEBI" id="CHEBI:58754"/>
        <dbReference type="ChEBI" id="CHEBI:58805"/>
        <dbReference type="EC" id="3.1.4.52"/>
    </reaction>
    <physiologicalReaction direction="left-to-right" evidence="1">
        <dbReference type="Rhea" id="RHEA:24903"/>
    </physiologicalReaction>
</comment>
<feature type="domain" description="HAMP" evidence="6">
    <location>
        <begin position="371"/>
        <end position="424"/>
    </location>
</feature>
<keyword evidence="2" id="KW-0812">Transmembrane</keyword>
<keyword evidence="9" id="KW-1185">Reference proteome</keyword>
<dbReference type="PROSITE" id="PS50883">
    <property type="entry name" value="EAL"/>
    <property type="match status" value="1"/>
</dbReference>
<keyword evidence="2" id="KW-1133">Transmembrane helix</keyword>
<dbReference type="Gene3D" id="3.20.20.450">
    <property type="entry name" value="EAL domain"/>
    <property type="match status" value="1"/>
</dbReference>
<dbReference type="PROSITE" id="PS50885">
    <property type="entry name" value="HAMP"/>
    <property type="match status" value="1"/>
</dbReference>
<dbReference type="PANTHER" id="PTHR44757:SF2">
    <property type="entry name" value="BIOFILM ARCHITECTURE MAINTENANCE PROTEIN MBAA"/>
    <property type="match status" value="1"/>
</dbReference>
<dbReference type="SUPFAM" id="SSF141868">
    <property type="entry name" value="EAL domain-like"/>
    <property type="match status" value="1"/>
</dbReference>
<dbReference type="CDD" id="cd06225">
    <property type="entry name" value="HAMP"/>
    <property type="match status" value="1"/>
</dbReference>
<dbReference type="InterPro" id="IPR001633">
    <property type="entry name" value="EAL_dom"/>
</dbReference>
<evidence type="ECO:0000256" key="2">
    <source>
        <dbReference type="SAM" id="Phobius"/>
    </source>
</evidence>
<dbReference type="CDD" id="cd01949">
    <property type="entry name" value="GGDEF"/>
    <property type="match status" value="1"/>
</dbReference>
<feature type="domain" description="GGDEF" evidence="7">
    <location>
        <begin position="835"/>
        <end position="969"/>
    </location>
</feature>
<reference evidence="8 9" key="1">
    <citation type="submission" date="2006-10" db="EMBL/GenBank/DDBJ databases">
        <title>Complete sequence of chromosome of Pelobacter propionicus DSM 2379.</title>
        <authorList>
            <consortium name="US DOE Joint Genome Institute"/>
            <person name="Copeland A."/>
            <person name="Lucas S."/>
            <person name="Lapidus A."/>
            <person name="Barry K."/>
            <person name="Detter J.C."/>
            <person name="Glavina del Rio T."/>
            <person name="Hammon N."/>
            <person name="Israni S."/>
            <person name="Dalin E."/>
            <person name="Tice H."/>
            <person name="Pitluck S."/>
            <person name="Saunders E."/>
            <person name="Brettin T."/>
            <person name="Bruce D."/>
            <person name="Han C."/>
            <person name="Tapia R."/>
            <person name="Schmutz J."/>
            <person name="Larimer F."/>
            <person name="Land M."/>
            <person name="Hauser L."/>
            <person name="Kyrpides N."/>
            <person name="Kim E."/>
            <person name="Lovley D."/>
            <person name="Richardson P."/>
        </authorList>
    </citation>
    <scope>NUCLEOTIDE SEQUENCE [LARGE SCALE GENOMIC DNA]</scope>
    <source>
        <strain evidence="9">DSM 2379 / NBRC 103807 / OttBd1</strain>
    </source>
</reference>
<accession>A1ALY4</accession>
<feature type="domain" description="PAS" evidence="3">
    <location>
        <begin position="678"/>
        <end position="726"/>
    </location>
</feature>
<dbReference type="NCBIfam" id="TIGR00254">
    <property type="entry name" value="GGDEF"/>
    <property type="match status" value="1"/>
</dbReference>
<dbReference type="EMBL" id="CP000482">
    <property type="protein sequence ID" value="ABK98354.1"/>
    <property type="molecule type" value="Genomic_DNA"/>
</dbReference>
<protein>
    <submittedName>
        <fullName evidence="8">Diguanylate cyclase/phosphodiesterase</fullName>
    </submittedName>
</protein>
<dbReference type="Pfam" id="PF00563">
    <property type="entry name" value="EAL"/>
    <property type="match status" value="1"/>
</dbReference>
<dbReference type="InterPro" id="IPR000700">
    <property type="entry name" value="PAS-assoc_C"/>
</dbReference>
<dbReference type="PANTHER" id="PTHR44757">
    <property type="entry name" value="DIGUANYLATE CYCLASE DGCP"/>
    <property type="match status" value="1"/>
</dbReference>
<dbReference type="Pfam" id="PF13426">
    <property type="entry name" value="PAS_9"/>
    <property type="match status" value="2"/>
</dbReference>
<dbReference type="STRING" id="338966.Ppro_0723"/>
<dbReference type="SMART" id="SM00052">
    <property type="entry name" value="EAL"/>
    <property type="match status" value="1"/>
</dbReference>
<dbReference type="InterPro" id="IPR000160">
    <property type="entry name" value="GGDEF_dom"/>
</dbReference>
<dbReference type="SMART" id="SM00304">
    <property type="entry name" value="HAMP"/>
    <property type="match status" value="1"/>
</dbReference>
<dbReference type="InterPro" id="IPR043128">
    <property type="entry name" value="Rev_trsase/Diguanyl_cyclase"/>
</dbReference>
<name>A1ALY4_PELPD</name>
<evidence type="ECO:0000259" key="7">
    <source>
        <dbReference type="PROSITE" id="PS50887"/>
    </source>
</evidence>
<dbReference type="eggNOG" id="COG5001">
    <property type="taxonomic scope" value="Bacteria"/>
</dbReference>
<dbReference type="KEGG" id="ppd:Ppro_0723"/>
<dbReference type="PROSITE" id="PS50887">
    <property type="entry name" value="GGDEF"/>
    <property type="match status" value="1"/>
</dbReference>
<dbReference type="Proteomes" id="UP000006732">
    <property type="component" value="Chromosome"/>
</dbReference>
<dbReference type="Gene3D" id="3.30.450.20">
    <property type="entry name" value="PAS domain"/>
    <property type="match status" value="2"/>
</dbReference>
<dbReference type="GO" id="GO:0071111">
    <property type="term" value="F:cyclic-guanylate-specific phosphodiesterase activity"/>
    <property type="evidence" value="ECO:0007669"/>
    <property type="project" value="UniProtKB-EC"/>
</dbReference>
<dbReference type="SUPFAM" id="SSF158472">
    <property type="entry name" value="HAMP domain-like"/>
    <property type="match status" value="1"/>
</dbReference>
<feature type="transmembrane region" description="Helical" evidence="2">
    <location>
        <begin position="53"/>
        <end position="72"/>
    </location>
</feature>
<evidence type="ECO:0000256" key="1">
    <source>
        <dbReference type="ARBA" id="ARBA00051114"/>
    </source>
</evidence>
<evidence type="ECO:0000259" key="5">
    <source>
        <dbReference type="PROSITE" id="PS50883"/>
    </source>
</evidence>
<dbReference type="GO" id="GO:0071732">
    <property type="term" value="P:cellular response to nitric oxide"/>
    <property type="evidence" value="ECO:0007669"/>
    <property type="project" value="UniProtKB-ARBA"/>
</dbReference>
<evidence type="ECO:0000313" key="8">
    <source>
        <dbReference type="EMBL" id="ABK98354.1"/>
    </source>
</evidence>
<gene>
    <name evidence="8" type="ordered locus">Ppro_0723</name>
</gene>
<dbReference type="CDD" id="cd00130">
    <property type="entry name" value="PAS"/>
    <property type="match status" value="1"/>
</dbReference>
<dbReference type="SMART" id="SM00267">
    <property type="entry name" value="GGDEF"/>
    <property type="match status" value="1"/>
</dbReference>
<dbReference type="GO" id="GO:0016020">
    <property type="term" value="C:membrane"/>
    <property type="evidence" value="ECO:0007669"/>
    <property type="project" value="InterPro"/>
</dbReference>
<feature type="domain" description="EAL" evidence="5">
    <location>
        <begin position="978"/>
        <end position="1232"/>
    </location>
</feature>
<dbReference type="Gene3D" id="3.30.70.270">
    <property type="match status" value="1"/>
</dbReference>
<feature type="domain" description="PAC" evidence="4">
    <location>
        <begin position="751"/>
        <end position="803"/>
    </location>
</feature>
<dbReference type="CDD" id="cd01948">
    <property type="entry name" value="EAL"/>
    <property type="match status" value="1"/>
</dbReference>
<dbReference type="PROSITE" id="PS50113">
    <property type="entry name" value="PAC"/>
    <property type="match status" value="1"/>
</dbReference>